<gene>
    <name evidence="1" type="ORF">ACERLL_05190</name>
</gene>
<sequence length="118" mass="12357">MKVVVSVTHGTDDPTQATLGVLAAKAAADQGHEVTVWLQGEGAVLANKNVYPHVQGVNMPAMKDAMEALVDKGVPVWVCKACGVARDVGESNWVATASYKTMGDFVGAALEADKNIDF</sequence>
<proteinExistence type="predicted"/>
<name>A0ABV4TSC1_9GAMM</name>
<evidence type="ECO:0000313" key="2">
    <source>
        <dbReference type="Proteomes" id="UP001575181"/>
    </source>
</evidence>
<organism evidence="1 2">
    <name type="scientific">Thiohalorhabdus methylotrophus</name>
    <dbReference type="NCBI Taxonomy" id="3242694"/>
    <lineage>
        <taxon>Bacteria</taxon>
        <taxon>Pseudomonadati</taxon>
        <taxon>Pseudomonadota</taxon>
        <taxon>Gammaproteobacteria</taxon>
        <taxon>Thiohalorhabdales</taxon>
        <taxon>Thiohalorhabdaceae</taxon>
        <taxon>Thiohalorhabdus</taxon>
    </lineage>
</organism>
<accession>A0ABV4TSC1</accession>
<dbReference type="Pfam" id="PF02635">
    <property type="entry name" value="DsrE"/>
    <property type="match status" value="1"/>
</dbReference>
<reference evidence="1 2" key="1">
    <citation type="submission" date="2024-08" db="EMBL/GenBank/DDBJ databases">
        <title>Whole-genome sequencing of halo(alkali)philic microorganisms from hypersaline lakes.</title>
        <authorList>
            <person name="Sorokin D.Y."/>
            <person name="Merkel A.Y."/>
            <person name="Messina E."/>
            <person name="Yakimov M."/>
        </authorList>
    </citation>
    <scope>NUCLEOTIDE SEQUENCE [LARGE SCALE GENOMIC DNA]</scope>
    <source>
        <strain evidence="1 2">Cl-TMA</strain>
    </source>
</reference>
<dbReference type="Proteomes" id="UP001575181">
    <property type="component" value="Unassembled WGS sequence"/>
</dbReference>
<dbReference type="Gene3D" id="3.40.1260.10">
    <property type="entry name" value="DsrEFH-like"/>
    <property type="match status" value="1"/>
</dbReference>
<protein>
    <submittedName>
        <fullName evidence="1">DsrE family protein</fullName>
    </submittedName>
</protein>
<dbReference type="EMBL" id="JBGUAW010000003">
    <property type="protein sequence ID" value="MFA9460216.1"/>
    <property type="molecule type" value="Genomic_DNA"/>
</dbReference>
<keyword evidence="2" id="KW-1185">Reference proteome</keyword>
<dbReference type="InterPro" id="IPR027396">
    <property type="entry name" value="DsrEFH-like"/>
</dbReference>
<dbReference type="RefSeq" id="WP_373655000.1">
    <property type="nucleotide sequence ID" value="NZ_JBGUAW010000003.1"/>
</dbReference>
<dbReference type="SUPFAM" id="SSF75169">
    <property type="entry name" value="DsrEFH-like"/>
    <property type="match status" value="1"/>
</dbReference>
<dbReference type="PANTHER" id="PTHR34874">
    <property type="entry name" value="PROTEIN YCHN"/>
    <property type="match status" value="1"/>
</dbReference>
<comment type="caution">
    <text evidence="1">The sequence shown here is derived from an EMBL/GenBank/DDBJ whole genome shotgun (WGS) entry which is preliminary data.</text>
</comment>
<dbReference type="InterPro" id="IPR003787">
    <property type="entry name" value="Sulphur_relay_DsrE/F-like"/>
</dbReference>
<dbReference type="PANTHER" id="PTHR34874:SF1">
    <property type="entry name" value="PROTEIN YCHN"/>
    <property type="match status" value="1"/>
</dbReference>
<evidence type="ECO:0000313" key="1">
    <source>
        <dbReference type="EMBL" id="MFA9460216.1"/>
    </source>
</evidence>